<dbReference type="PROSITE" id="PS50851">
    <property type="entry name" value="CHEW"/>
    <property type="match status" value="1"/>
</dbReference>
<organism evidence="2 3">
    <name type="scientific">Desulfovibrio ferrophilus</name>
    <dbReference type="NCBI Taxonomy" id="241368"/>
    <lineage>
        <taxon>Bacteria</taxon>
        <taxon>Pseudomonadati</taxon>
        <taxon>Thermodesulfobacteriota</taxon>
        <taxon>Desulfovibrionia</taxon>
        <taxon>Desulfovibrionales</taxon>
        <taxon>Desulfovibrionaceae</taxon>
        <taxon>Desulfovibrio</taxon>
    </lineage>
</organism>
<dbReference type="PANTHER" id="PTHR22617">
    <property type="entry name" value="CHEMOTAXIS SENSOR HISTIDINE KINASE-RELATED"/>
    <property type="match status" value="1"/>
</dbReference>
<proteinExistence type="predicted"/>
<dbReference type="AlphaFoldDB" id="A0A2Z6AY57"/>
<dbReference type="Gene3D" id="2.30.30.40">
    <property type="entry name" value="SH3 Domains"/>
    <property type="match status" value="1"/>
</dbReference>
<name>A0A2Z6AY57_9BACT</name>
<dbReference type="SMART" id="SM00260">
    <property type="entry name" value="CheW"/>
    <property type="match status" value="1"/>
</dbReference>
<dbReference type="InterPro" id="IPR036061">
    <property type="entry name" value="CheW-like_dom_sf"/>
</dbReference>
<accession>A0A2Z6AY57</accession>
<dbReference type="GO" id="GO:0006935">
    <property type="term" value="P:chemotaxis"/>
    <property type="evidence" value="ECO:0007669"/>
    <property type="project" value="InterPro"/>
</dbReference>
<keyword evidence="3" id="KW-1185">Reference proteome</keyword>
<dbReference type="GO" id="GO:0005829">
    <property type="term" value="C:cytosol"/>
    <property type="evidence" value="ECO:0007669"/>
    <property type="project" value="TreeGrafter"/>
</dbReference>
<evidence type="ECO:0000313" key="2">
    <source>
        <dbReference type="EMBL" id="BBD08086.1"/>
    </source>
</evidence>
<evidence type="ECO:0000313" key="3">
    <source>
        <dbReference type="Proteomes" id="UP000269883"/>
    </source>
</evidence>
<dbReference type="InterPro" id="IPR002545">
    <property type="entry name" value="CheW-lke_dom"/>
</dbReference>
<dbReference type="SUPFAM" id="SSF50341">
    <property type="entry name" value="CheW-like"/>
    <property type="match status" value="1"/>
</dbReference>
<dbReference type="Proteomes" id="UP000269883">
    <property type="component" value="Chromosome"/>
</dbReference>
<dbReference type="Gene3D" id="2.40.50.180">
    <property type="entry name" value="CheA-289, Domain 4"/>
    <property type="match status" value="1"/>
</dbReference>
<evidence type="ECO:0000259" key="1">
    <source>
        <dbReference type="PROSITE" id="PS50851"/>
    </source>
</evidence>
<dbReference type="InterPro" id="IPR039315">
    <property type="entry name" value="CheW"/>
</dbReference>
<protein>
    <submittedName>
        <fullName evidence="2">CheW protein</fullName>
    </submittedName>
</protein>
<sequence>MSRVNKLRELVCFRLQRGLFAVDISTVREIVRPQRTTRVPKSPVHVLGVTNLRGHVIPVLDLRLKLGMQQREQNTLCRTLVMEIAGALVGFAVDEVTGIVRLPWDVIEPVDALGALKGSELISGVARHGDELICLLDLRGVAESGASLALMSVIPDWQEPEPAAQSSVVPLKKAA</sequence>
<reference evidence="2 3" key="1">
    <citation type="journal article" date="2018" name="Sci. Adv.">
        <title>Multi-heme cytochromes provide a pathway for survival in energy-limited environments.</title>
        <authorList>
            <person name="Deng X."/>
            <person name="Dohmae N."/>
            <person name="Nealson K.H."/>
            <person name="Hashimoto K."/>
            <person name="Okamoto A."/>
        </authorList>
    </citation>
    <scope>NUCLEOTIDE SEQUENCE [LARGE SCALE GENOMIC DNA]</scope>
    <source>
        <strain evidence="2 3">IS5</strain>
    </source>
</reference>
<dbReference type="PANTHER" id="PTHR22617:SF23">
    <property type="entry name" value="CHEMOTAXIS PROTEIN CHEW"/>
    <property type="match status" value="1"/>
</dbReference>
<dbReference type="GO" id="GO:0007165">
    <property type="term" value="P:signal transduction"/>
    <property type="evidence" value="ECO:0007669"/>
    <property type="project" value="InterPro"/>
</dbReference>
<feature type="domain" description="CheW-like" evidence="1">
    <location>
        <begin position="7"/>
        <end position="147"/>
    </location>
</feature>
<dbReference type="KEGG" id="dfl:DFE_1360"/>
<dbReference type="Pfam" id="PF01584">
    <property type="entry name" value="CheW"/>
    <property type="match status" value="1"/>
</dbReference>
<gene>
    <name evidence="2" type="ORF">DFE_1360</name>
</gene>
<dbReference type="EMBL" id="AP017378">
    <property type="protein sequence ID" value="BBD08086.1"/>
    <property type="molecule type" value="Genomic_DNA"/>
</dbReference>